<evidence type="ECO:0000313" key="1">
    <source>
        <dbReference type="EMBL" id="KAJ8622601.1"/>
    </source>
</evidence>
<reference evidence="1 2" key="1">
    <citation type="journal article" date="2022" name="Hortic Res">
        <title>A haplotype resolved chromosomal level avocado genome allows analysis of novel avocado genes.</title>
        <authorList>
            <person name="Nath O."/>
            <person name="Fletcher S.J."/>
            <person name="Hayward A."/>
            <person name="Shaw L.M."/>
            <person name="Masouleh A.K."/>
            <person name="Furtado A."/>
            <person name="Henry R.J."/>
            <person name="Mitter N."/>
        </authorList>
    </citation>
    <scope>NUCLEOTIDE SEQUENCE [LARGE SCALE GENOMIC DNA]</scope>
    <source>
        <strain evidence="2">cv. Hass</strain>
    </source>
</reference>
<proteinExistence type="predicted"/>
<evidence type="ECO:0000313" key="2">
    <source>
        <dbReference type="Proteomes" id="UP001234297"/>
    </source>
</evidence>
<keyword evidence="2" id="KW-1185">Reference proteome</keyword>
<gene>
    <name evidence="1" type="ORF">MRB53_031130</name>
</gene>
<comment type="caution">
    <text evidence="1">The sequence shown here is derived from an EMBL/GenBank/DDBJ whole genome shotgun (WGS) entry which is preliminary data.</text>
</comment>
<dbReference type="Proteomes" id="UP001234297">
    <property type="component" value="Chromosome 10"/>
</dbReference>
<organism evidence="1 2">
    <name type="scientific">Persea americana</name>
    <name type="common">Avocado</name>
    <dbReference type="NCBI Taxonomy" id="3435"/>
    <lineage>
        <taxon>Eukaryota</taxon>
        <taxon>Viridiplantae</taxon>
        <taxon>Streptophyta</taxon>
        <taxon>Embryophyta</taxon>
        <taxon>Tracheophyta</taxon>
        <taxon>Spermatophyta</taxon>
        <taxon>Magnoliopsida</taxon>
        <taxon>Magnoliidae</taxon>
        <taxon>Laurales</taxon>
        <taxon>Lauraceae</taxon>
        <taxon>Persea</taxon>
    </lineage>
</organism>
<sequence>MLMHQRRESSIVGKDAGAGGGGGSCMSGTAGPVPPLVTLFRFWAHRSKRGPDMPVFSMPKLLFLHDFAVANWG</sequence>
<protein>
    <submittedName>
        <fullName evidence="1">Uncharacterized protein</fullName>
    </submittedName>
</protein>
<name>A0ACC2KN37_PERAE</name>
<accession>A0ACC2KN37</accession>
<dbReference type="EMBL" id="CM056818">
    <property type="protein sequence ID" value="KAJ8622601.1"/>
    <property type="molecule type" value="Genomic_DNA"/>
</dbReference>